<dbReference type="OrthoDB" id="66881at2759"/>
<keyword evidence="7" id="KW-0503">Monooxygenase</keyword>
<dbReference type="Gene3D" id="3.50.50.60">
    <property type="entry name" value="FAD/NAD(P)-binding domain"/>
    <property type="match status" value="2"/>
</dbReference>
<feature type="domain" description="FAD/NAD(P)-binding" evidence="8">
    <location>
        <begin position="164"/>
        <end position="373"/>
    </location>
</feature>
<keyword evidence="6" id="KW-0560">Oxidoreductase</keyword>
<dbReference type="PRINTS" id="PR00368">
    <property type="entry name" value="FADPNR"/>
</dbReference>
<accession>A0A8H2VVR9</accession>
<comment type="caution">
    <text evidence="9">The sequence shown here is derived from an EMBL/GenBank/DDBJ whole genome shotgun (WGS) entry which is preliminary data.</text>
</comment>
<evidence type="ECO:0000256" key="4">
    <source>
        <dbReference type="ARBA" id="ARBA00022827"/>
    </source>
</evidence>
<dbReference type="PANTHER" id="PTHR43098:SF4">
    <property type="entry name" value="BLR3857 PROTEIN"/>
    <property type="match status" value="1"/>
</dbReference>
<evidence type="ECO:0000256" key="6">
    <source>
        <dbReference type="ARBA" id="ARBA00023002"/>
    </source>
</evidence>
<evidence type="ECO:0000256" key="1">
    <source>
        <dbReference type="ARBA" id="ARBA00001974"/>
    </source>
</evidence>
<evidence type="ECO:0000256" key="7">
    <source>
        <dbReference type="ARBA" id="ARBA00023033"/>
    </source>
</evidence>
<dbReference type="PANTHER" id="PTHR43098">
    <property type="entry name" value="L-ORNITHINE N(5)-MONOOXYGENASE-RELATED"/>
    <property type="match status" value="1"/>
</dbReference>
<dbReference type="InterPro" id="IPR023753">
    <property type="entry name" value="FAD/NAD-binding_dom"/>
</dbReference>
<evidence type="ECO:0000256" key="3">
    <source>
        <dbReference type="ARBA" id="ARBA00022630"/>
    </source>
</evidence>
<dbReference type="InterPro" id="IPR036188">
    <property type="entry name" value="FAD/NAD-bd_sf"/>
</dbReference>
<keyword evidence="10" id="KW-1185">Reference proteome</keyword>
<evidence type="ECO:0000256" key="2">
    <source>
        <dbReference type="ARBA" id="ARBA00010139"/>
    </source>
</evidence>
<keyword evidence="4" id="KW-0274">FAD</keyword>
<dbReference type="Pfam" id="PF07992">
    <property type="entry name" value="Pyr_redox_2"/>
    <property type="match status" value="1"/>
</dbReference>
<dbReference type="PRINTS" id="PR00411">
    <property type="entry name" value="PNDRDTASEI"/>
</dbReference>
<keyword evidence="3" id="KW-0285">Flavoprotein</keyword>
<dbReference type="EMBL" id="CAJHIA010000017">
    <property type="protein sequence ID" value="CAD6445797.1"/>
    <property type="molecule type" value="Genomic_DNA"/>
</dbReference>
<gene>
    <name evidence="9" type="ORF">SCLTRI_LOCUS6007</name>
</gene>
<organism evidence="9 10">
    <name type="scientific">Sclerotinia trifoliorum</name>
    <dbReference type="NCBI Taxonomy" id="28548"/>
    <lineage>
        <taxon>Eukaryota</taxon>
        <taxon>Fungi</taxon>
        <taxon>Dikarya</taxon>
        <taxon>Ascomycota</taxon>
        <taxon>Pezizomycotina</taxon>
        <taxon>Leotiomycetes</taxon>
        <taxon>Helotiales</taxon>
        <taxon>Sclerotiniaceae</taxon>
        <taxon>Sclerotinia</taxon>
    </lineage>
</organism>
<evidence type="ECO:0000313" key="10">
    <source>
        <dbReference type="Proteomes" id="UP000624404"/>
    </source>
</evidence>
<comment type="similarity">
    <text evidence="2">Belongs to the FAD-binding monooxygenase family.</text>
</comment>
<proteinExistence type="inferred from homology"/>
<keyword evidence="5" id="KW-0521">NADP</keyword>
<evidence type="ECO:0000259" key="8">
    <source>
        <dbReference type="Pfam" id="PF07992"/>
    </source>
</evidence>
<protein>
    <submittedName>
        <fullName evidence="9">0b7325b0-d61d-4128-816d-121317445bcd</fullName>
    </submittedName>
</protein>
<dbReference type="Proteomes" id="UP000624404">
    <property type="component" value="Unassembled WGS sequence"/>
</dbReference>
<reference evidence="9" key="1">
    <citation type="submission" date="2020-10" db="EMBL/GenBank/DDBJ databases">
        <authorList>
            <person name="Kusch S."/>
        </authorList>
    </citation>
    <scope>NUCLEOTIDE SEQUENCE</scope>
    <source>
        <strain evidence="9">SwB9</strain>
    </source>
</reference>
<evidence type="ECO:0000256" key="5">
    <source>
        <dbReference type="ARBA" id="ARBA00022857"/>
    </source>
</evidence>
<dbReference type="InterPro" id="IPR050775">
    <property type="entry name" value="FAD-binding_Monooxygenases"/>
</dbReference>
<dbReference type="AlphaFoldDB" id="A0A8H2VVR9"/>
<evidence type="ECO:0000313" key="9">
    <source>
        <dbReference type="EMBL" id="CAD6445797.1"/>
    </source>
</evidence>
<comment type="cofactor">
    <cofactor evidence="1">
        <name>FAD</name>
        <dbReference type="ChEBI" id="CHEBI:57692"/>
    </cofactor>
</comment>
<dbReference type="GO" id="GO:0004497">
    <property type="term" value="F:monooxygenase activity"/>
    <property type="evidence" value="ECO:0007669"/>
    <property type="project" value="UniProtKB-KW"/>
</dbReference>
<sequence length="699" mass="78161">MKGIGKVKFILFTPISLSSLLERYKSPIDPIFQIISLSTNNNNTALDLSPLTSNPFIYTHNILHSDSIKASKHSQSTTIKSPLCTHLFAKSSFKMSATIATLPEPSSPLDPQALAQKYYLERQKRIREDGLTQYKEPTGNFARFQDDALVDEIVPREPITDSAEVLIVGGGYGGLLAAARLSQQGVTNFRILEKGGGYGGTWYWNQYPGAQCDIESYIYLPLLEELGYVPTEKYARTTEIHKHIEMLVTRYNIKEKTIFQTEAKSMNWDEDTLSWKTETNRGDHFTSKFAITATGILHKLKLPGLEGMELFAGKSFHTSRWDYGVTGGDVNGNLGKLADKRVGVIGTGATAVQMLPHLAKASKHVYVFQRTPSTINVRNNKPTPPTFCQNLKPGWQENRMENFNDRISNCRQKEDLVADGWTLNPATAILGKANSCTDQVKLGQMMMMADFQLMERIRARVDELVEDKETAEKLKPWYSSMCKRPCFHDEYLSLFNRDNVQLVDTNGKGVDRVSQAGVIVDGVEYPVDILIYSTGFEVTTAYQRRSGITVTGRNGLILDDKWKLGPSTFHGFQTHGFPNYFFFGTTQSGVSANFMYTLTHQSMHTAYIISECKKKNIKAVEASKEAEGQWVKDILDGSAPMINYFSQCTPGYFNGEGQVGKHPEVGGKTAVYGWGASAWGKLLEDWRAEGKMEGLLKMV</sequence>
<dbReference type="SUPFAM" id="SSF51905">
    <property type="entry name" value="FAD/NAD(P)-binding domain"/>
    <property type="match status" value="1"/>
</dbReference>
<name>A0A8H2VVR9_9HELO</name>